<protein>
    <submittedName>
        <fullName evidence="6">WD40 repeat</fullName>
    </submittedName>
</protein>
<dbReference type="Pfam" id="PF00400">
    <property type="entry name" value="WD40"/>
    <property type="match status" value="11"/>
</dbReference>
<evidence type="ECO:0000256" key="3">
    <source>
        <dbReference type="PROSITE-ProRule" id="PRU00221"/>
    </source>
</evidence>
<organism evidence="6 7">
    <name type="scientific">Kibdelosporangium aridum</name>
    <dbReference type="NCBI Taxonomy" id="2030"/>
    <lineage>
        <taxon>Bacteria</taxon>
        <taxon>Bacillati</taxon>
        <taxon>Actinomycetota</taxon>
        <taxon>Actinomycetes</taxon>
        <taxon>Pseudonocardiales</taxon>
        <taxon>Pseudonocardiaceae</taxon>
        <taxon>Kibdelosporangium</taxon>
    </lineage>
</organism>
<dbReference type="AlphaFoldDB" id="A0A1W2FFW6"/>
<feature type="repeat" description="WD" evidence="3">
    <location>
        <begin position="963"/>
        <end position="994"/>
    </location>
</feature>
<dbReference type="PROSITE" id="PS00678">
    <property type="entry name" value="WD_REPEATS_1"/>
    <property type="match status" value="7"/>
</dbReference>
<dbReference type="Proteomes" id="UP000192674">
    <property type="component" value="Unassembled WGS sequence"/>
</dbReference>
<dbReference type="OrthoDB" id="192618at2"/>
<reference evidence="6 7" key="1">
    <citation type="submission" date="2017-04" db="EMBL/GenBank/DDBJ databases">
        <authorList>
            <person name="Afonso C.L."/>
            <person name="Miller P.J."/>
            <person name="Scott M.A."/>
            <person name="Spackman E."/>
            <person name="Goraichik I."/>
            <person name="Dimitrov K.M."/>
            <person name="Suarez D.L."/>
            <person name="Swayne D.E."/>
        </authorList>
    </citation>
    <scope>NUCLEOTIDE SEQUENCE [LARGE SCALE GENOMIC DNA]</scope>
    <source>
        <strain evidence="6 7">DSM 43828</strain>
    </source>
</reference>
<evidence type="ECO:0000256" key="2">
    <source>
        <dbReference type="ARBA" id="ARBA00022737"/>
    </source>
</evidence>
<dbReference type="Gene3D" id="3.40.50.300">
    <property type="entry name" value="P-loop containing nucleotide triphosphate hydrolases"/>
    <property type="match status" value="1"/>
</dbReference>
<evidence type="ECO:0000256" key="1">
    <source>
        <dbReference type="ARBA" id="ARBA00022574"/>
    </source>
</evidence>
<dbReference type="SMART" id="SM00320">
    <property type="entry name" value="WD40"/>
    <property type="match status" value="14"/>
</dbReference>
<dbReference type="PANTHER" id="PTHR19848">
    <property type="entry name" value="WD40 REPEAT PROTEIN"/>
    <property type="match status" value="1"/>
</dbReference>
<feature type="repeat" description="WD" evidence="3">
    <location>
        <begin position="1096"/>
        <end position="1137"/>
    </location>
</feature>
<feature type="repeat" description="WD" evidence="3">
    <location>
        <begin position="661"/>
        <end position="702"/>
    </location>
</feature>
<dbReference type="RefSeq" id="WP_084430616.1">
    <property type="nucleotide sequence ID" value="NZ_FWXV01000006.1"/>
</dbReference>
<dbReference type="InterPro" id="IPR015943">
    <property type="entry name" value="WD40/YVTN_repeat-like_dom_sf"/>
</dbReference>
<dbReference type="InterPro" id="IPR027417">
    <property type="entry name" value="P-loop_NTPase"/>
</dbReference>
<feature type="repeat" description="WD" evidence="3">
    <location>
        <begin position="705"/>
        <end position="738"/>
    </location>
</feature>
<dbReference type="InterPro" id="IPR019775">
    <property type="entry name" value="WD40_repeat_CS"/>
</dbReference>
<feature type="repeat" description="WD" evidence="3">
    <location>
        <begin position="572"/>
        <end position="604"/>
    </location>
</feature>
<dbReference type="Gene3D" id="2.130.10.10">
    <property type="entry name" value="YVTN repeat-like/Quinoprotein amine dehydrogenase"/>
    <property type="match status" value="5"/>
</dbReference>
<feature type="transmembrane region" description="Helical" evidence="4">
    <location>
        <begin position="488"/>
        <end position="508"/>
    </location>
</feature>
<keyword evidence="4" id="KW-0472">Membrane</keyword>
<dbReference type="SUPFAM" id="SSF50978">
    <property type="entry name" value="WD40 repeat-like"/>
    <property type="match status" value="2"/>
</dbReference>
<evidence type="ECO:0000313" key="6">
    <source>
        <dbReference type="EMBL" id="SMD20821.1"/>
    </source>
</evidence>
<feature type="domain" description="Novel STAND NTPase 1" evidence="5">
    <location>
        <begin position="97"/>
        <end position="172"/>
    </location>
</feature>
<accession>A0A1W2FFW6</accession>
<feature type="repeat" description="WD" evidence="3">
    <location>
        <begin position="1061"/>
        <end position="1092"/>
    </location>
</feature>
<keyword evidence="1 3" id="KW-0853">WD repeat</keyword>
<dbReference type="PRINTS" id="PR00320">
    <property type="entry name" value="GPROTEINBRPT"/>
</dbReference>
<evidence type="ECO:0000259" key="5">
    <source>
        <dbReference type="Pfam" id="PF20703"/>
    </source>
</evidence>
<keyword evidence="4" id="KW-0812">Transmembrane</keyword>
<sequence length="1214" mass="131185">MARPEKPVSSHDPALAAFATDLRRLRAEAGTPTYRELSAVAHYSSTVLSEAASGKSLPTLAVTLAFVRACSGDVDSWRARWLEIAEDSGEKPDEEAPYVGMTAFQPDDAGKFFGREELVEDIRARLRERSFLAVFGASGAGKSSVLRAGLAAAWIKEKKPVLVVTPGAHPPHPQAENDLLVVVDQFEELFTLCEDTAERDRFIQRILALPKVVIGVRADFYAHCAQYPALVEALKDAQVLIGPMTPGDLSRAITAPAVHAGFMVETALVSRLTAEAVGEPGVLPLLSHALLETWRRRRGNRMTLAGYEETGGLQHAIARTAEEAFLALNDAQQVIAQQVMLRLAAVGQGTDDTKRRARRQEFDDNPGTVVVLERFAQARLIMLDQDCVEVVHEVLMRSWPRFAEWLSADREGRRVHRQLTSATDEWESHGRDPGTLYRGIRLTVARDWANSHQDLLSAREKAFLHASNTAETMEYRRTRSRARRLKQLVALLVVLVLVAVGGVTTAVMNEQKAAEQHQLAIVRKAVNDANAMRTANPALARQIALAAYRLAPIPEARDALISITASPNATRVAGSAGPIRSVAFSPKGRLLATGSEDKNVVVWDADFATPRMIATLIGHEDVVNAVAFSADSRTLVSASRDNTVRLWNVSNPSNPQRLHVLTGHTGGVTSLAFTKDGRTLVTGSTDGTIRLWDLTNPASPQRIGLLSELGEITAVAVKPDADVLVSGGRDGMVRLWDIADARNPVPLTTLDRHIRASVLAVAFSPDGRTLATSGTDWVAQLWDVREVWKPTPVSVLTGQFLALSFSADSQTLAAAGSDSEVRLIDVTEPARQQPMTTVIGHSNDVWAVAFNPETQVVASGGADHTVRLQNLAEFTVLGQIDTVLAVTHRRKDRTVATAGVDGLVRLWRTQSVGRARLLATLKSSPGPVAFSADGDILAAGGRDGTVKLWDVADPTAPKELPSLGGRQSAVGKIAFSPDGKIVATGGEGMDRTVWLWDISARSKPVSIGFVFGTGGDIGPLTFSADARTLAVGSADNAKLWDVTNPGSPRGLVTTNQLNSILVFSPDSRVIAAAGRDSAVRLWDVSEPQRLHVIGTLAGHTAGISSITYSPDGRRLATASPDGSARVWDLSDPRSPRLEVTLTGHTAAIHEVMFTDDHALMTVSRDNLARRWEIDTDVAARRACRSSMQPMTVAEWQQYFPSLPFQQPCPDYSAK</sequence>
<name>A0A1W2FFW6_KIBAR</name>
<feature type="repeat" description="WD" evidence="3">
    <location>
        <begin position="758"/>
        <end position="785"/>
    </location>
</feature>
<evidence type="ECO:0000313" key="7">
    <source>
        <dbReference type="Proteomes" id="UP000192674"/>
    </source>
</evidence>
<dbReference type="InterPro" id="IPR036322">
    <property type="entry name" value="WD40_repeat_dom_sf"/>
</dbReference>
<evidence type="ECO:0000256" key="4">
    <source>
        <dbReference type="SAM" id="Phobius"/>
    </source>
</evidence>
<dbReference type="EMBL" id="FWXV01000006">
    <property type="protein sequence ID" value="SMD20821.1"/>
    <property type="molecule type" value="Genomic_DNA"/>
</dbReference>
<feature type="repeat" description="WD" evidence="3">
    <location>
        <begin position="838"/>
        <end position="871"/>
    </location>
</feature>
<keyword evidence="7" id="KW-1185">Reference proteome</keyword>
<dbReference type="InterPro" id="IPR049052">
    <property type="entry name" value="nSTAND1"/>
</dbReference>
<dbReference type="InterPro" id="IPR001680">
    <property type="entry name" value="WD40_rpt"/>
</dbReference>
<feature type="repeat" description="WD" evidence="3">
    <location>
        <begin position="928"/>
        <end position="959"/>
    </location>
</feature>
<dbReference type="PROSITE" id="PS50082">
    <property type="entry name" value="WD_REPEATS_2"/>
    <property type="match status" value="11"/>
</dbReference>
<dbReference type="InterPro" id="IPR020472">
    <property type="entry name" value="WD40_PAC1"/>
</dbReference>
<feature type="repeat" description="WD" evidence="3">
    <location>
        <begin position="616"/>
        <end position="657"/>
    </location>
</feature>
<dbReference type="SUPFAM" id="SSF52540">
    <property type="entry name" value="P-loop containing nucleoside triphosphate hydrolases"/>
    <property type="match status" value="1"/>
</dbReference>
<keyword evidence="4" id="KW-1133">Transmembrane helix</keyword>
<feature type="repeat" description="WD" evidence="3">
    <location>
        <begin position="1141"/>
        <end position="1181"/>
    </location>
</feature>
<keyword evidence="2" id="KW-0677">Repeat</keyword>
<feature type="domain" description="Novel STAND NTPase 1" evidence="5">
    <location>
        <begin position="175"/>
        <end position="433"/>
    </location>
</feature>
<dbReference type="CDD" id="cd00200">
    <property type="entry name" value="WD40"/>
    <property type="match status" value="2"/>
</dbReference>
<dbReference type="Pfam" id="PF20703">
    <property type="entry name" value="nSTAND1"/>
    <property type="match status" value="2"/>
</dbReference>
<proteinExistence type="predicted"/>
<dbReference type="PROSITE" id="PS50294">
    <property type="entry name" value="WD_REPEATS_REGION"/>
    <property type="match status" value="8"/>
</dbReference>
<gene>
    <name evidence="6" type="ORF">SAMN05661093_06586</name>
</gene>
<dbReference type="PANTHER" id="PTHR19848:SF8">
    <property type="entry name" value="F-BOX AND WD REPEAT DOMAIN CONTAINING 7"/>
    <property type="match status" value="1"/>
</dbReference>